<dbReference type="AlphaFoldDB" id="A0A1W1VWK4"/>
<dbReference type="STRING" id="695939.SAMN00790413_06097"/>
<dbReference type="Proteomes" id="UP000192582">
    <property type="component" value="Unassembled WGS sequence"/>
</dbReference>
<dbReference type="EMBL" id="FWWU01000011">
    <property type="protein sequence ID" value="SMB97633.1"/>
    <property type="molecule type" value="Genomic_DNA"/>
</dbReference>
<name>A0A1W1VWK4_9DEIO</name>
<organism evidence="1 2">
    <name type="scientific">Deinococcus hopiensis KR-140</name>
    <dbReference type="NCBI Taxonomy" id="695939"/>
    <lineage>
        <taxon>Bacteria</taxon>
        <taxon>Thermotogati</taxon>
        <taxon>Deinococcota</taxon>
        <taxon>Deinococci</taxon>
        <taxon>Deinococcales</taxon>
        <taxon>Deinococcaceae</taxon>
        <taxon>Deinococcus</taxon>
    </lineage>
</organism>
<keyword evidence="2" id="KW-1185">Reference proteome</keyword>
<accession>A0A1W1VWK4</accession>
<evidence type="ECO:0000313" key="1">
    <source>
        <dbReference type="EMBL" id="SMB97633.1"/>
    </source>
</evidence>
<gene>
    <name evidence="1" type="ORF">SAMN00790413_06097</name>
</gene>
<proteinExistence type="predicted"/>
<protein>
    <submittedName>
        <fullName evidence="1">Uncharacterized protein</fullName>
    </submittedName>
</protein>
<evidence type="ECO:0000313" key="2">
    <source>
        <dbReference type="Proteomes" id="UP000192582"/>
    </source>
</evidence>
<sequence>MTCVVKNPLEVFTTGGCVGADNAVIDPEVSGTAAFLGKDGAVRDFTLHR</sequence>
<reference evidence="1 2" key="1">
    <citation type="submission" date="2017-04" db="EMBL/GenBank/DDBJ databases">
        <authorList>
            <person name="Afonso C.L."/>
            <person name="Miller P.J."/>
            <person name="Scott M.A."/>
            <person name="Spackman E."/>
            <person name="Goraichik I."/>
            <person name="Dimitrov K.M."/>
            <person name="Suarez D.L."/>
            <person name="Swayne D.E."/>
        </authorList>
    </citation>
    <scope>NUCLEOTIDE SEQUENCE [LARGE SCALE GENOMIC DNA]</scope>
    <source>
        <strain evidence="1 2">KR-140</strain>
    </source>
</reference>